<dbReference type="Gene3D" id="2.60.420.10">
    <property type="entry name" value="Maltose phosphorylase, domain 3"/>
    <property type="match status" value="1"/>
</dbReference>
<evidence type="ECO:0000256" key="2">
    <source>
        <dbReference type="ARBA" id="ARBA00012652"/>
    </source>
</evidence>
<dbReference type="PANTHER" id="PTHR33307:SF6">
    <property type="entry name" value="ALPHA-RHAMNOSIDASE (EUROFUNG)-RELATED"/>
    <property type="match status" value="1"/>
</dbReference>
<keyword evidence="4" id="KW-0732">Signal</keyword>
<evidence type="ECO:0000259" key="5">
    <source>
        <dbReference type="Pfam" id="PF05592"/>
    </source>
</evidence>
<dbReference type="SUPFAM" id="SSF48208">
    <property type="entry name" value="Six-hairpin glycosidases"/>
    <property type="match status" value="1"/>
</dbReference>
<dbReference type="InterPro" id="IPR008928">
    <property type="entry name" value="6-hairpin_glycosidase_sf"/>
</dbReference>
<dbReference type="InterPro" id="IPR035398">
    <property type="entry name" value="Bac_rhamnosid_C"/>
</dbReference>
<dbReference type="Gene3D" id="2.60.120.260">
    <property type="entry name" value="Galactose-binding domain-like"/>
    <property type="match status" value="2"/>
</dbReference>
<evidence type="ECO:0000256" key="3">
    <source>
        <dbReference type="ARBA" id="ARBA00022801"/>
    </source>
</evidence>
<accession>A0A2G0CIT3</accession>
<evidence type="ECO:0000259" key="6">
    <source>
        <dbReference type="Pfam" id="PF08531"/>
    </source>
</evidence>
<evidence type="ECO:0000256" key="1">
    <source>
        <dbReference type="ARBA" id="ARBA00001445"/>
    </source>
</evidence>
<keyword evidence="3" id="KW-0378">Hydrolase</keyword>
<dbReference type="InterPro" id="IPR012341">
    <property type="entry name" value="6hp_glycosidase-like_sf"/>
</dbReference>
<comment type="catalytic activity">
    <reaction evidence="1">
        <text>Hydrolysis of terminal non-reducing alpha-L-rhamnose residues in alpha-L-rhamnosides.</text>
        <dbReference type="EC" id="3.2.1.40"/>
    </reaction>
</comment>
<dbReference type="InterPro" id="IPR013737">
    <property type="entry name" value="Bac_rhamnosid_N"/>
</dbReference>
<dbReference type="InterPro" id="IPR016007">
    <property type="entry name" value="Alpha_rhamnosid"/>
</dbReference>
<dbReference type="Pfam" id="PF25788">
    <property type="entry name" value="Ig_Rha78A_N"/>
    <property type="match status" value="1"/>
</dbReference>
<dbReference type="AlphaFoldDB" id="A0A2G0CIT3"/>
<sequence length="912" mass="101652">MPYLLLLFLFSLGTLCAQGVTVTDLRFEQQDNTLGVGETHPRFSWKLRSDARDVMQSAYQIRVATDARDLARGRKLVWDSGRVDGDQSVLVPYAGPDLESRKRYFWQVRVWDKQGKPSEWSAAANWEMGLLNPADWVAEWIKPMEAGDQSQSLPTPRLRREFSLDRQIASARLYVTSHGLYAAEINGERVGDQLLTPGWTAYQDRLQYQTYDVTDQLQAGQNAIGVTLADGWYRGNLGWGGQRAVYGDELALLLQLEVTYRNGRQERIVSDGDWRSSTDTPYRSADIYNGVAYDATREQAGWSSRGFDAAGWQGVSVANHDKEVLVAPVGPPVTVTEVLAPREIFITPAGDTVIDFGQNLVGRVRFTVEGPAGQTVVIHHAEVLDKDGNFYTANLRTAKQETSYTLAGDGASTFAPAFTFMGFRYVRLKNWPEMPRAEDFRAEVIHSAMEETGRFTSSDSLINQLQRNIKWGQRGNFVDVPTDCPQRDERLGWTGDAQAFARTAAFNYDVSGFFQKWLSDVSADQLPSGAVPHVVPNVLGENAAASAGWADVATIGPWTMYLAYGDQRLLEEQYPTMKAWVGYMKDTAGDDLLWNTGSHFGDWLFYSVGNDPSGISAITDKYLIAQAFFVHSTDLVARAAEVLGKTEEAAEYRELARRLRQAFRDEYVTPSGRLVSSTQTAYILALEFDLLPEEVREAAARRLVDNIERYGHLTTGFLGTPYLLHVLTRFGYTDTAYTLLHRKEYPSWLYPVTRGATTIWERWDGIKPDSTFQSEGMNSFNHYAYGAVGDWLYRRSAGLDTDPAAPGYKHLVLQPHPGGELTQAHATLETPYGTAASGWTTTAEGLEFTVTVPPNTTAELHLPNARQESVQLDGQPLVQGNGVRSHRQSADHVMVELGSGTYRFSLPITSSR</sequence>
<proteinExistence type="predicted"/>
<dbReference type="Proteomes" id="UP000226437">
    <property type="component" value="Unassembled WGS sequence"/>
</dbReference>
<dbReference type="GO" id="GO:0005975">
    <property type="term" value="P:carbohydrate metabolic process"/>
    <property type="evidence" value="ECO:0007669"/>
    <property type="project" value="InterPro"/>
</dbReference>
<name>A0A2G0CIT3_9BACT</name>
<dbReference type="Pfam" id="PF17389">
    <property type="entry name" value="Bac_rhamnosid6H"/>
    <property type="match status" value="1"/>
</dbReference>
<feature type="chain" id="PRO_5013652572" description="alpha-L-rhamnosidase" evidence="4">
    <location>
        <begin position="20"/>
        <end position="912"/>
    </location>
</feature>
<evidence type="ECO:0000313" key="9">
    <source>
        <dbReference type="EMBL" id="PHK99876.1"/>
    </source>
</evidence>
<dbReference type="InterPro" id="IPR008902">
    <property type="entry name" value="Rhamnosid_concanavalin"/>
</dbReference>
<dbReference type="Gene3D" id="1.50.10.10">
    <property type="match status" value="1"/>
</dbReference>
<dbReference type="Pfam" id="PF08531">
    <property type="entry name" value="Bac_rhamnosid_N"/>
    <property type="match status" value="1"/>
</dbReference>
<dbReference type="InterPro" id="IPR013783">
    <property type="entry name" value="Ig-like_fold"/>
</dbReference>
<dbReference type="GO" id="GO:0030596">
    <property type="term" value="F:alpha-L-rhamnosidase activity"/>
    <property type="evidence" value="ECO:0007669"/>
    <property type="project" value="UniProtKB-EC"/>
</dbReference>
<dbReference type="Pfam" id="PF17390">
    <property type="entry name" value="Bac_rhamnosid_C"/>
    <property type="match status" value="1"/>
</dbReference>
<dbReference type="Gene3D" id="2.60.40.10">
    <property type="entry name" value="Immunoglobulins"/>
    <property type="match status" value="1"/>
</dbReference>
<feature type="domain" description="Bacterial alpha-L-rhamnosidase N-terminal" evidence="6">
    <location>
        <begin position="167"/>
        <end position="337"/>
    </location>
</feature>
<evidence type="ECO:0000256" key="4">
    <source>
        <dbReference type="SAM" id="SignalP"/>
    </source>
</evidence>
<dbReference type="EC" id="3.2.1.40" evidence="2"/>
<dbReference type="PIRSF" id="PIRSF010631">
    <property type="entry name" value="A-rhamnsds"/>
    <property type="match status" value="1"/>
</dbReference>
<evidence type="ECO:0000313" key="10">
    <source>
        <dbReference type="Proteomes" id="UP000226437"/>
    </source>
</evidence>
<dbReference type="RefSeq" id="WP_099104855.1">
    <property type="nucleotide sequence ID" value="NZ_JAATJF010000001.1"/>
</dbReference>
<evidence type="ECO:0000259" key="7">
    <source>
        <dbReference type="Pfam" id="PF17389"/>
    </source>
</evidence>
<protein>
    <recommendedName>
        <fullName evidence="2">alpha-L-rhamnosidase</fullName>
        <ecNumber evidence="2">3.2.1.40</ecNumber>
    </recommendedName>
</protein>
<evidence type="ECO:0000259" key="8">
    <source>
        <dbReference type="Pfam" id="PF17390"/>
    </source>
</evidence>
<feature type="signal peptide" evidence="4">
    <location>
        <begin position="1"/>
        <end position="19"/>
    </location>
</feature>
<dbReference type="Pfam" id="PF05592">
    <property type="entry name" value="Bac_rhamnosid"/>
    <property type="match status" value="1"/>
</dbReference>
<keyword evidence="10" id="KW-1185">Reference proteome</keyword>
<gene>
    <name evidence="9" type="ORF">CGL56_02185</name>
</gene>
<dbReference type="EMBL" id="PDLO01000001">
    <property type="protein sequence ID" value="PHK99876.1"/>
    <property type="molecule type" value="Genomic_DNA"/>
</dbReference>
<dbReference type="OrthoDB" id="9766741at2"/>
<reference evidence="9 10" key="1">
    <citation type="submission" date="2017-10" db="EMBL/GenBank/DDBJ databases">
        <title>The draft genome sequence of Lewinella marina KCTC 32374.</title>
        <authorList>
            <person name="Wang K."/>
        </authorList>
    </citation>
    <scope>NUCLEOTIDE SEQUENCE [LARGE SCALE GENOMIC DNA]</scope>
    <source>
        <strain evidence="9 10">MKG-38</strain>
    </source>
</reference>
<feature type="domain" description="Alpha-L-rhamnosidase C-terminal" evidence="8">
    <location>
        <begin position="800"/>
        <end position="872"/>
    </location>
</feature>
<comment type="caution">
    <text evidence="9">The sequence shown here is derived from an EMBL/GenBank/DDBJ whole genome shotgun (WGS) entry which is preliminary data.</text>
</comment>
<dbReference type="PANTHER" id="PTHR33307">
    <property type="entry name" value="ALPHA-RHAMNOSIDASE (EUROFUNG)"/>
    <property type="match status" value="1"/>
</dbReference>
<feature type="domain" description="Alpha-L-rhamnosidase concanavalin-like" evidence="5">
    <location>
        <begin position="348"/>
        <end position="446"/>
    </location>
</feature>
<dbReference type="InterPro" id="IPR035396">
    <property type="entry name" value="Bac_rhamnosid6H"/>
</dbReference>
<feature type="domain" description="Alpha-L-rhamnosidase six-hairpin glycosidase" evidence="7">
    <location>
        <begin position="451"/>
        <end position="794"/>
    </location>
</feature>
<organism evidence="9 10">
    <name type="scientific">Neolewinella marina</name>
    <dbReference type="NCBI Taxonomy" id="438751"/>
    <lineage>
        <taxon>Bacteria</taxon>
        <taxon>Pseudomonadati</taxon>
        <taxon>Bacteroidota</taxon>
        <taxon>Saprospiria</taxon>
        <taxon>Saprospirales</taxon>
        <taxon>Lewinellaceae</taxon>
        <taxon>Neolewinella</taxon>
    </lineage>
</organism>